<gene>
    <name evidence="2" type="ORF">KQI42_09655</name>
</gene>
<sequence length="101" mass="11267">MADISIMASILGILGTACAIIFGYIAFSRNKKQDDNKEGKQNGTILTEIGYIKSGVDDIKRKQEKQDLQHIEVISRLSCVEASAKQAHKRIDRIEGEMDKE</sequence>
<evidence type="ECO:0000256" key="1">
    <source>
        <dbReference type="SAM" id="Phobius"/>
    </source>
</evidence>
<dbReference type="Proteomes" id="UP000749471">
    <property type="component" value="Unassembled WGS sequence"/>
</dbReference>
<reference evidence="2 3" key="1">
    <citation type="submission" date="2021-06" db="EMBL/GenBank/DDBJ databases">
        <authorList>
            <person name="Sun Q."/>
            <person name="Li D."/>
        </authorList>
    </citation>
    <scope>NUCLEOTIDE SEQUENCE [LARGE SCALE GENOMIC DNA]</scope>
    <source>
        <strain evidence="2 3">MSJ-40</strain>
    </source>
</reference>
<dbReference type="RefSeq" id="WP_216519249.1">
    <property type="nucleotide sequence ID" value="NZ_JAHLPM010000007.1"/>
</dbReference>
<feature type="transmembrane region" description="Helical" evidence="1">
    <location>
        <begin position="6"/>
        <end position="27"/>
    </location>
</feature>
<keyword evidence="3" id="KW-1185">Reference proteome</keyword>
<name>A0ABS6E691_9FIRM</name>
<organism evidence="2 3">
    <name type="scientific">Tissierella simiarum</name>
    <dbReference type="NCBI Taxonomy" id="2841534"/>
    <lineage>
        <taxon>Bacteria</taxon>
        <taxon>Bacillati</taxon>
        <taxon>Bacillota</taxon>
        <taxon>Tissierellia</taxon>
        <taxon>Tissierellales</taxon>
        <taxon>Tissierellaceae</taxon>
        <taxon>Tissierella</taxon>
    </lineage>
</organism>
<comment type="caution">
    <text evidence="2">The sequence shown here is derived from an EMBL/GenBank/DDBJ whole genome shotgun (WGS) entry which is preliminary data.</text>
</comment>
<protein>
    <submittedName>
        <fullName evidence="2">Uncharacterized protein</fullName>
    </submittedName>
</protein>
<evidence type="ECO:0000313" key="2">
    <source>
        <dbReference type="EMBL" id="MBU5438274.1"/>
    </source>
</evidence>
<keyword evidence="1" id="KW-0472">Membrane</keyword>
<evidence type="ECO:0000313" key="3">
    <source>
        <dbReference type="Proteomes" id="UP000749471"/>
    </source>
</evidence>
<keyword evidence="1" id="KW-0812">Transmembrane</keyword>
<keyword evidence="1" id="KW-1133">Transmembrane helix</keyword>
<dbReference type="EMBL" id="JAHLPM010000007">
    <property type="protein sequence ID" value="MBU5438274.1"/>
    <property type="molecule type" value="Genomic_DNA"/>
</dbReference>
<accession>A0ABS6E691</accession>
<proteinExistence type="predicted"/>